<sequence length="431" mass="49394">MRDEDTDRRSAARSGAVSRLSNRSSDVDSTMGPPTPGTRTTTTATRTTTTRAPRSARSPSADWIERQDGFSGEELVAAYRDCRRTKRNTASARAFERDLARNLTLLHDELADGSYRPGRSICFVITRPKPREVWAAEFRDRVVHHLLYNRIGPRFERSFIADSCACIKGRGTLYAATRLESKVRSVTQNWTLPAHYLKCDLANFFVGIDKLVLREQLLGKVPEPFWRALTDTILMHDPRTDYVYRGEPSMMNLVPRHKRLLEQESHLGLPIGNLSSQFFANVYLDALDQFVKHQIRAPRYVRYVDDFVLLHESPQWLNEAHRRINEFLPSRLHAHLNPTKTILQPIDRGIDFVGHFLKPWNRTIRPRTRRQAAARLTEIAAEDVYQATNSYFGLLRQSPSSHRHRAEIANIARQRGHAVSAALTKAYRSKA</sequence>
<keyword evidence="3" id="KW-0695">RNA-directed DNA polymerase</keyword>
<protein>
    <submittedName>
        <fullName evidence="3">Reverse transcriptase</fullName>
    </submittedName>
</protein>
<dbReference type="InterPro" id="IPR051083">
    <property type="entry name" value="GrpII_Intron_Splice-Mob/Def"/>
</dbReference>
<dbReference type="InterPro" id="IPR043502">
    <property type="entry name" value="DNA/RNA_pol_sf"/>
</dbReference>
<dbReference type="OrthoDB" id="9793236at2"/>
<proteinExistence type="inferred from homology"/>
<evidence type="ECO:0000313" key="4">
    <source>
        <dbReference type="Proteomes" id="UP000382040"/>
    </source>
</evidence>
<accession>A0A5E5C294</accession>
<dbReference type="PANTHER" id="PTHR34047:SF8">
    <property type="entry name" value="PROTEIN YKFC"/>
    <property type="match status" value="1"/>
</dbReference>
<feature type="compositionally biased region" description="Low complexity" evidence="2">
    <location>
        <begin position="12"/>
        <end position="21"/>
    </location>
</feature>
<dbReference type="Proteomes" id="UP000382040">
    <property type="component" value="Unassembled WGS sequence"/>
</dbReference>
<comment type="similarity">
    <text evidence="1">Belongs to the bacterial reverse transcriptase family.</text>
</comment>
<reference evidence="3 4" key="1">
    <citation type="submission" date="2019-08" db="EMBL/GenBank/DDBJ databases">
        <authorList>
            <person name="Peeters C."/>
        </authorList>
    </citation>
    <scope>NUCLEOTIDE SEQUENCE [LARGE SCALE GENOMIC DNA]</scope>
    <source>
        <strain evidence="3 4">LMG 20603</strain>
    </source>
</reference>
<feature type="compositionally biased region" description="Basic and acidic residues" evidence="2">
    <location>
        <begin position="1"/>
        <end position="10"/>
    </location>
</feature>
<evidence type="ECO:0000256" key="1">
    <source>
        <dbReference type="ARBA" id="ARBA00034120"/>
    </source>
</evidence>
<dbReference type="EMBL" id="CABPST010000021">
    <property type="protein sequence ID" value="VVE90770.1"/>
    <property type="molecule type" value="Genomic_DNA"/>
</dbReference>
<feature type="region of interest" description="Disordered" evidence="2">
    <location>
        <begin position="1"/>
        <end position="63"/>
    </location>
</feature>
<keyword evidence="3" id="KW-0808">Transferase</keyword>
<organism evidence="3 4">
    <name type="scientific">Pandoraea bronchicola</name>
    <dbReference type="NCBI Taxonomy" id="2508287"/>
    <lineage>
        <taxon>Bacteria</taxon>
        <taxon>Pseudomonadati</taxon>
        <taxon>Pseudomonadota</taxon>
        <taxon>Betaproteobacteria</taxon>
        <taxon>Burkholderiales</taxon>
        <taxon>Burkholderiaceae</taxon>
        <taxon>Pandoraea</taxon>
    </lineage>
</organism>
<dbReference type="SUPFAM" id="SSF56672">
    <property type="entry name" value="DNA/RNA polymerases"/>
    <property type="match status" value="1"/>
</dbReference>
<gene>
    <name evidence="3" type="ORF">PBR20603_04758</name>
</gene>
<evidence type="ECO:0000256" key="2">
    <source>
        <dbReference type="SAM" id="MobiDB-lite"/>
    </source>
</evidence>
<dbReference type="GO" id="GO:0003964">
    <property type="term" value="F:RNA-directed DNA polymerase activity"/>
    <property type="evidence" value="ECO:0007669"/>
    <property type="project" value="UniProtKB-KW"/>
</dbReference>
<name>A0A5E5C294_9BURK</name>
<feature type="compositionally biased region" description="Low complexity" evidence="2">
    <location>
        <begin position="29"/>
        <end position="61"/>
    </location>
</feature>
<keyword evidence="3" id="KW-0548">Nucleotidyltransferase</keyword>
<evidence type="ECO:0000313" key="3">
    <source>
        <dbReference type="EMBL" id="VVE90770.1"/>
    </source>
</evidence>
<dbReference type="PANTHER" id="PTHR34047">
    <property type="entry name" value="NUCLEAR INTRON MATURASE 1, MITOCHONDRIAL-RELATED"/>
    <property type="match status" value="1"/>
</dbReference>
<keyword evidence="4" id="KW-1185">Reference proteome</keyword>
<dbReference type="AlphaFoldDB" id="A0A5E5C294"/>
<dbReference type="CDD" id="cd01646">
    <property type="entry name" value="RT_Bac_retron_I"/>
    <property type="match status" value="1"/>
</dbReference>